<dbReference type="Pfam" id="PF02561">
    <property type="entry name" value="FliS"/>
    <property type="match status" value="1"/>
</dbReference>
<dbReference type="EMBL" id="CP129013">
    <property type="protein sequence ID" value="WLR44317.1"/>
    <property type="molecule type" value="Genomic_DNA"/>
</dbReference>
<dbReference type="CDD" id="cd16098">
    <property type="entry name" value="FliS"/>
    <property type="match status" value="1"/>
</dbReference>
<accession>A0ABY9JY49</accession>
<feature type="coiled-coil region" evidence="7">
    <location>
        <begin position="37"/>
        <end position="67"/>
    </location>
</feature>
<keyword evidence="3 6" id="KW-0963">Cytoplasm</keyword>
<dbReference type="Proteomes" id="UP001197974">
    <property type="component" value="Chromosome"/>
</dbReference>
<gene>
    <name evidence="8" type="primary">fliS</name>
    <name evidence="8" type="ORF">LC087_11330</name>
</gene>
<evidence type="ECO:0000256" key="3">
    <source>
        <dbReference type="ARBA" id="ARBA00022490"/>
    </source>
</evidence>
<dbReference type="RefSeq" id="WP_226541675.1">
    <property type="nucleotide sequence ID" value="NZ_CP129013.1"/>
</dbReference>
<keyword evidence="4 6" id="KW-1005">Bacterial flagellum biogenesis</keyword>
<evidence type="ECO:0000313" key="8">
    <source>
        <dbReference type="EMBL" id="WLR44317.1"/>
    </source>
</evidence>
<sequence>MFVINPYEAYKENSVSTASPGELTLMLYNGCLKFINIAKISIENNQIENKNINLQKAQKIINELTNTLNDDISISGNLASLYDYMNRRLLEANVHNDVTILEEVQGLIVDLRDTWKQVIVENRQQIYTQGGRV</sequence>
<dbReference type="InterPro" id="IPR036584">
    <property type="entry name" value="FliS_sf"/>
</dbReference>
<evidence type="ECO:0000256" key="4">
    <source>
        <dbReference type="ARBA" id="ARBA00022795"/>
    </source>
</evidence>
<dbReference type="PANTHER" id="PTHR34773:SF1">
    <property type="entry name" value="FLAGELLAR SECRETION CHAPERONE FLIS"/>
    <property type="match status" value="1"/>
</dbReference>
<reference evidence="8 9" key="1">
    <citation type="submission" date="2023-06" db="EMBL/GenBank/DDBJ databases">
        <title>Five Gram-positive bacteria isolated from mangrove sediments in Shenzhen, Guangdong, China.</title>
        <authorList>
            <person name="Yu S."/>
            <person name="Zheng W."/>
            <person name="Huang Y."/>
        </authorList>
    </citation>
    <scope>NUCLEOTIDE SEQUENCE [LARGE SCALE GENOMIC DNA]</scope>
    <source>
        <strain evidence="8 9">SaN35-3</strain>
    </source>
</reference>
<keyword evidence="7" id="KW-0175">Coiled coil</keyword>
<comment type="similarity">
    <text evidence="2 6">Belongs to the FliS family.</text>
</comment>
<evidence type="ECO:0000256" key="7">
    <source>
        <dbReference type="SAM" id="Coils"/>
    </source>
</evidence>
<keyword evidence="5" id="KW-0143">Chaperone</keyword>
<dbReference type="InterPro" id="IPR003713">
    <property type="entry name" value="FliS"/>
</dbReference>
<comment type="subcellular location">
    <subcellularLocation>
        <location evidence="1 6">Cytoplasm</location>
        <location evidence="1 6">Cytosol</location>
    </subcellularLocation>
</comment>
<evidence type="ECO:0000256" key="2">
    <source>
        <dbReference type="ARBA" id="ARBA00008787"/>
    </source>
</evidence>
<evidence type="ECO:0000313" key="9">
    <source>
        <dbReference type="Proteomes" id="UP001197974"/>
    </source>
</evidence>
<organism evidence="8 9">
    <name type="scientific">Bacillus carboniphilus</name>
    <dbReference type="NCBI Taxonomy" id="86663"/>
    <lineage>
        <taxon>Bacteria</taxon>
        <taxon>Bacillati</taxon>
        <taxon>Bacillota</taxon>
        <taxon>Bacilli</taxon>
        <taxon>Bacillales</taxon>
        <taxon>Bacillaceae</taxon>
        <taxon>Bacillus</taxon>
    </lineage>
</organism>
<dbReference type="NCBIfam" id="TIGR00208">
    <property type="entry name" value="fliS"/>
    <property type="match status" value="1"/>
</dbReference>
<keyword evidence="8" id="KW-0282">Flagellum</keyword>
<evidence type="ECO:0000256" key="6">
    <source>
        <dbReference type="PIRNR" id="PIRNR039090"/>
    </source>
</evidence>
<name>A0ABY9JY49_9BACI</name>
<keyword evidence="8" id="KW-0966">Cell projection</keyword>
<evidence type="ECO:0000256" key="1">
    <source>
        <dbReference type="ARBA" id="ARBA00004514"/>
    </source>
</evidence>
<keyword evidence="8" id="KW-0969">Cilium</keyword>
<protein>
    <recommendedName>
        <fullName evidence="6">Flagellar secretion chaperone FliS</fullName>
    </recommendedName>
</protein>
<dbReference type="PANTHER" id="PTHR34773">
    <property type="entry name" value="FLAGELLAR SECRETION CHAPERONE FLIS"/>
    <property type="match status" value="1"/>
</dbReference>
<evidence type="ECO:0000256" key="5">
    <source>
        <dbReference type="ARBA" id="ARBA00023186"/>
    </source>
</evidence>
<keyword evidence="9" id="KW-1185">Reference proteome</keyword>
<dbReference type="PIRSF" id="PIRSF039090">
    <property type="entry name" value="Flis"/>
    <property type="match status" value="1"/>
</dbReference>
<dbReference type="SUPFAM" id="SSF101116">
    <property type="entry name" value="Flagellar export chaperone FliS"/>
    <property type="match status" value="1"/>
</dbReference>
<dbReference type="Gene3D" id="1.20.120.340">
    <property type="entry name" value="Flagellar protein FliS"/>
    <property type="match status" value="1"/>
</dbReference>
<proteinExistence type="inferred from homology"/>